<dbReference type="InterPro" id="IPR036865">
    <property type="entry name" value="CRAL-TRIO_dom_sf"/>
</dbReference>
<evidence type="ECO:0000259" key="3">
    <source>
        <dbReference type="PROSITE" id="PS50191"/>
    </source>
</evidence>
<organism evidence="4 5">
    <name type="scientific">Cyclocybe aegerita</name>
    <name type="common">Black poplar mushroom</name>
    <name type="synonym">Agrocybe aegerita</name>
    <dbReference type="NCBI Taxonomy" id="1973307"/>
    <lineage>
        <taxon>Eukaryota</taxon>
        <taxon>Fungi</taxon>
        <taxon>Dikarya</taxon>
        <taxon>Basidiomycota</taxon>
        <taxon>Agaricomycotina</taxon>
        <taxon>Agaricomycetes</taxon>
        <taxon>Agaricomycetidae</taxon>
        <taxon>Agaricales</taxon>
        <taxon>Agaricineae</taxon>
        <taxon>Bolbitiaceae</taxon>
        <taxon>Cyclocybe</taxon>
    </lineage>
</organism>
<feature type="region of interest" description="Disordered" evidence="1">
    <location>
        <begin position="280"/>
        <end position="300"/>
    </location>
</feature>
<dbReference type="OrthoDB" id="75724at2759"/>
<dbReference type="Gene3D" id="3.40.525.10">
    <property type="entry name" value="CRAL-TRIO lipid binding domain"/>
    <property type="match status" value="1"/>
</dbReference>
<dbReference type="InterPro" id="IPR001251">
    <property type="entry name" value="CRAL-TRIO_dom"/>
</dbReference>
<evidence type="ECO:0000256" key="1">
    <source>
        <dbReference type="SAM" id="MobiDB-lite"/>
    </source>
</evidence>
<dbReference type="PANTHER" id="PTHR46590">
    <property type="entry name" value="PHOSPHATIDYLINOSITOL TRANSFER PROTEIN CSR1-RELATED"/>
    <property type="match status" value="1"/>
</dbReference>
<evidence type="ECO:0000313" key="4">
    <source>
        <dbReference type="EMBL" id="CAA7261814.1"/>
    </source>
</evidence>
<keyword evidence="2" id="KW-1133">Transmembrane helix</keyword>
<keyword evidence="2" id="KW-0472">Membrane</keyword>
<dbReference type="Pfam" id="PF00650">
    <property type="entry name" value="CRAL_TRIO"/>
    <property type="match status" value="1"/>
</dbReference>
<dbReference type="AlphaFoldDB" id="A0A8S0W4A8"/>
<keyword evidence="2" id="KW-0812">Transmembrane</keyword>
<accession>A0A8S0W4A8</accession>
<dbReference type="PANTHER" id="PTHR46590:SF4">
    <property type="entry name" value="CRAL-TRIO DOMAIN-CONTAINING PROTEIN"/>
    <property type="match status" value="1"/>
</dbReference>
<dbReference type="SUPFAM" id="SSF52087">
    <property type="entry name" value="CRAL/TRIO domain"/>
    <property type="match status" value="1"/>
</dbReference>
<comment type="caution">
    <text evidence="4">The sequence shown here is derived from an EMBL/GenBank/DDBJ whole genome shotgun (WGS) entry which is preliminary data.</text>
</comment>
<dbReference type="PROSITE" id="PS50191">
    <property type="entry name" value="CRAL_TRIO"/>
    <property type="match status" value="1"/>
</dbReference>
<feature type="domain" description="CRAL-TRIO" evidence="3">
    <location>
        <begin position="119"/>
        <end position="267"/>
    </location>
</feature>
<evidence type="ECO:0000313" key="5">
    <source>
        <dbReference type="Proteomes" id="UP000467700"/>
    </source>
</evidence>
<feature type="transmembrane region" description="Helical" evidence="2">
    <location>
        <begin position="359"/>
        <end position="380"/>
    </location>
</feature>
<evidence type="ECO:0000256" key="2">
    <source>
        <dbReference type="SAM" id="Phobius"/>
    </source>
</evidence>
<dbReference type="EMBL" id="CACVBS010000034">
    <property type="protein sequence ID" value="CAA7261814.1"/>
    <property type="molecule type" value="Genomic_DNA"/>
</dbReference>
<name>A0A8S0W4A8_CYCAE</name>
<reference evidence="4 5" key="1">
    <citation type="submission" date="2020-01" db="EMBL/GenBank/DDBJ databases">
        <authorList>
            <person name="Gupta K D."/>
        </authorList>
    </citation>
    <scope>NUCLEOTIDE SEQUENCE [LARGE SCALE GENOMIC DNA]</scope>
</reference>
<proteinExistence type="predicted"/>
<gene>
    <name evidence="4" type="ORF">AAE3_LOCUS4072</name>
</gene>
<dbReference type="Proteomes" id="UP000467700">
    <property type="component" value="Unassembled WGS sequence"/>
</dbReference>
<dbReference type="InterPro" id="IPR052432">
    <property type="entry name" value="PITP/CRAL-TRIO"/>
</dbReference>
<dbReference type="CDD" id="cd00170">
    <property type="entry name" value="SEC14"/>
    <property type="match status" value="1"/>
</dbReference>
<keyword evidence="5" id="KW-1185">Reference proteome</keyword>
<protein>
    <recommendedName>
        <fullName evidence="3">CRAL-TRIO domain-containing protein</fullName>
    </recommendedName>
</protein>
<sequence length="409" mass="46458">METFKRLQINRDALLDQYRANLDDVYDLQDTLITTILPSVTDELELEPDAQEWAKEWLSDTSSVFRISRRNKFTRSFSLEAIQKNMLWRLTNLWPVEGQGEAEPLSPIPNFHCLPAHIRDPLGRPILVLGVAPVDEDLSTQKDLIIRAFERLRIHLKRLYDDSGTDSRPVLQYTVLLDLGQLSLQSINIDLFTWTTREVIPRFPGMIAGLFLLNYSWTYSGLWSVFKRLLPETALSRIFFPSQQELIELFTPSALPQEYGGSLPSLVDIEDPTCPGVRTPSLPAAISPPSPTESSPSTSILPPATIPPSWLSPMSLLNPFFGYPVATSSSRRGPPSFRHGRRRKRDLARTLLTLFWIRWRNHLTVGLCLTVILIIVRISIRKGGGLQLRLPRGLPLPHWLLSNRRLLSG</sequence>